<dbReference type="SUPFAM" id="SSF53474">
    <property type="entry name" value="alpha/beta-Hydrolases"/>
    <property type="match status" value="1"/>
</dbReference>
<organism evidence="2 3">
    <name type="scientific">Kaistia dalseonensis</name>
    <dbReference type="NCBI Taxonomy" id="410840"/>
    <lineage>
        <taxon>Bacteria</taxon>
        <taxon>Pseudomonadati</taxon>
        <taxon>Pseudomonadota</taxon>
        <taxon>Alphaproteobacteria</taxon>
        <taxon>Hyphomicrobiales</taxon>
        <taxon>Kaistiaceae</taxon>
        <taxon>Kaistia</taxon>
    </lineage>
</organism>
<dbReference type="RefSeq" id="WP_307258285.1">
    <property type="nucleotide sequence ID" value="NZ_JAPKNG010000004.1"/>
</dbReference>
<sequence length="492" mass="53333">MVRRVVLLLVLCVVAIFVARVVESERGEPLDLWQTYAPEELSAAEIDRTDWPGYIAAENKLFDAVRAEVSDKLDPKDRVPANRYFADSPINPHGFKQDWNRSFIIEPSGPPVGAAVLLHGLTDSPYSLRHLAESYAAHGFVAIGLRIPGHGTVPGALTIVDDSQWEAATRLAVREARRRIGDKAPLHLVGYSNGGALALMYALEAAADPKLSRPDRLVLLSPMIGVNRFARFAGLAGLPAFFPAFARSAWLDIIPEFNPFKYNSFPVNAARQSYQVTDELRTRIARLRDNGGLDTLPPILTFQSVLDATVSARAMISTLYDNLPANGSELVLFDINRSAKTQFLLRPASDTALESLLPLATRKFRTTVIANASADSDAVVARVVEPGTTAEVVQPLGIDYPRDVFSLSHIALPFPPADGLYGADPDPADNFGVSLGALAMRGERGALIVSLDWLQRNSSNPFYGYLQGRVDQAIDADAGRVAPDGTAGAPIR</sequence>
<keyword evidence="2" id="KW-0378">Hydrolase</keyword>
<dbReference type="Pfam" id="PF12146">
    <property type="entry name" value="Hydrolase_4"/>
    <property type="match status" value="1"/>
</dbReference>
<evidence type="ECO:0000313" key="3">
    <source>
        <dbReference type="Proteomes" id="UP001241603"/>
    </source>
</evidence>
<protein>
    <submittedName>
        <fullName evidence="2">Alpha-beta hydrolase superfamily lysophospholipase</fullName>
    </submittedName>
</protein>
<gene>
    <name evidence="2" type="ORF">QO014_002857</name>
</gene>
<proteinExistence type="predicted"/>
<reference evidence="2 3" key="1">
    <citation type="submission" date="2023-07" db="EMBL/GenBank/DDBJ databases">
        <title>Genomic Encyclopedia of Type Strains, Phase IV (KMG-IV): sequencing the most valuable type-strain genomes for metagenomic binning, comparative biology and taxonomic classification.</title>
        <authorList>
            <person name="Goeker M."/>
        </authorList>
    </citation>
    <scope>NUCLEOTIDE SEQUENCE [LARGE SCALE GENOMIC DNA]</scope>
    <source>
        <strain evidence="2 3">B6-8</strain>
    </source>
</reference>
<accession>A0ABU0H8X9</accession>
<dbReference type="PANTHER" id="PTHR11614">
    <property type="entry name" value="PHOSPHOLIPASE-RELATED"/>
    <property type="match status" value="1"/>
</dbReference>
<dbReference type="Proteomes" id="UP001241603">
    <property type="component" value="Unassembled WGS sequence"/>
</dbReference>
<dbReference type="InterPro" id="IPR029058">
    <property type="entry name" value="AB_hydrolase_fold"/>
</dbReference>
<name>A0ABU0H8X9_9HYPH</name>
<evidence type="ECO:0000313" key="2">
    <source>
        <dbReference type="EMBL" id="MDQ0438462.1"/>
    </source>
</evidence>
<keyword evidence="3" id="KW-1185">Reference proteome</keyword>
<evidence type="ECO:0000259" key="1">
    <source>
        <dbReference type="Pfam" id="PF12146"/>
    </source>
</evidence>
<comment type="caution">
    <text evidence="2">The sequence shown here is derived from an EMBL/GenBank/DDBJ whole genome shotgun (WGS) entry which is preliminary data.</text>
</comment>
<feature type="domain" description="Serine aminopeptidase S33" evidence="1">
    <location>
        <begin position="110"/>
        <end position="330"/>
    </location>
</feature>
<dbReference type="InterPro" id="IPR051044">
    <property type="entry name" value="MAG_DAG_Lipase"/>
</dbReference>
<dbReference type="EMBL" id="JAUSVO010000004">
    <property type="protein sequence ID" value="MDQ0438462.1"/>
    <property type="molecule type" value="Genomic_DNA"/>
</dbReference>
<dbReference type="InterPro" id="IPR022742">
    <property type="entry name" value="Hydrolase_4"/>
</dbReference>
<dbReference type="Gene3D" id="3.40.50.1820">
    <property type="entry name" value="alpha/beta hydrolase"/>
    <property type="match status" value="1"/>
</dbReference>
<dbReference type="GO" id="GO:0016787">
    <property type="term" value="F:hydrolase activity"/>
    <property type="evidence" value="ECO:0007669"/>
    <property type="project" value="UniProtKB-KW"/>
</dbReference>